<evidence type="ECO:0000313" key="2">
    <source>
        <dbReference type="Proteomes" id="UP000002011"/>
    </source>
</evidence>
<organism evidence="1 2">
    <name type="scientific">Dyadobacter fermentans (strain ATCC 700827 / DSM 18053 / CIP 107007 / KCTC 52180 / NS114)</name>
    <dbReference type="NCBI Taxonomy" id="471854"/>
    <lineage>
        <taxon>Bacteria</taxon>
        <taxon>Pseudomonadati</taxon>
        <taxon>Bacteroidota</taxon>
        <taxon>Cytophagia</taxon>
        <taxon>Cytophagales</taxon>
        <taxon>Spirosomataceae</taxon>
        <taxon>Dyadobacter</taxon>
    </lineage>
</organism>
<reference evidence="1 2" key="1">
    <citation type="journal article" date="2009" name="Stand. Genomic Sci.">
        <title>Complete genome sequence of Dyadobacter fermentans type strain (NS114).</title>
        <authorList>
            <person name="Lang E."/>
            <person name="Lapidus A."/>
            <person name="Chertkov O."/>
            <person name="Brettin T."/>
            <person name="Detter J.C."/>
            <person name="Han C."/>
            <person name="Copeland A."/>
            <person name="Glavina Del Rio T."/>
            <person name="Nolan M."/>
            <person name="Chen F."/>
            <person name="Lucas S."/>
            <person name="Tice H."/>
            <person name="Cheng J.F."/>
            <person name="Land M."/>
            <person name="Hauser L."/>
            <person name="Chang Y.J."/>
            <person name="Jeffries C.D."/>
            <person name="Kopitz M."/>
            <person name="Bruce D."/>
            <person name="Goodwin L."/>
            <person name="Pitluck S."/>
            <person name="Ovchinnikova G."/>
            <person name="Pati A."/>
            <person name="Ivanova N."/>
            <person name="Mavrommatis K."/>
            <person name="Chen A."/>
            <person name="Palaniappan K."/>
            <person name="Chain P."/>
            <person name="Bristow J."/>
            <person name="Eisen J.A."/>
            <person name="Markowitz V."/>
            <person name="Hugenholtz P."/>
            <person name="Goker M."/>
            <person name="Rohde M."/>
            <person name="Kyrpides N.C."/>
            <person name="Klenk H.P."/>
        </authorList>
    </citation>
    <scope>NUCLEOTIDE SEQUENCE [LARGE SCALE GENOMIC DNA]</scope>
    <source>
        <strain evidence="2">ATCC 700827 / DSM 18053 / CIP 107007 / KCTC 52180 / NS114</strain>
    </source>
</reference>
<dbReference type="HOGENOM" id="CLU_2953038_0_0_10"/>
<gene>
    <name evidence="1" type="ordered locus">Dfer_3745</name>
</gene>
<evidence type="ECO:0000313" key="1">
    <source>
        <dbReference type="EMBL" id="ACT94949.1"/>
    </source>
</evidence>
<name>C6VWB8_DYAFD</name>
<accession>C6VWB8</accession>
<keyword evidence="2" id="KW-1185">Reference proteome</keyword>
<proteinExistence type="predicted"/>
<protein>
    <submittedName>
        <fullName evidence="1">Uncharacterized protein</fullName>
    </submittedName>
</protein>
<dbReference type="EMBL" id="CP001619">
    <property type="protein sequence ID" value="ACT94949.1"/>
    <property type="molecule type" value="Genomic_DNA"/>
</dbReference>
<dbReference type="AlphaFoldDB" id="C6VWB8"/>
<sequence>MQVIVWISMAAMLIVSQYLLTTSTGKLLEVKNVMLLWKFCPDYTSNPSLLTLSIRTRQG</sequence>
<dbReference type="KEGG" id="dfe:Dfer_3745"/>
<dbReference type="Proteomes" id="UP000002011">
    <property type="component" value="Chromosome"/>
</dbReference>